<evidence type="ECO:0000313" key="1">
    <source>
        <dbReference type="EMBL" id="AAQ07240.1"/>
    </source>
</evidence>
<proteinExistence type="predicted"/>
<reference evidence="1" key="1">
    <citation type="journal article" date="2003" name="Mol. Microbiol.">
        <title>Enteropathogenic and enterohaemorrhagic Escherichia coli deliver a novel effector called Cif, which blocks cell cycle G2/M transition.</title>
        <authorList>
            <person name="Marches O."/>
            <person name="Ledger T.N."/>
            <person name="Boury M."/>
            <person name="Ohara M."/>
            <person name="Tu X."/>
            <person name="Goffaux F."/>
            <person name="Mainil J."/>
            <person name="Rosenshine I."/>
            <person name="Sugai M."/>
            <person name="De Rycke J."/>
            <person name="Oswald E."/>
        </authorList>
    </citation>
    <scope>NUCLEOTIDE SEQUENCE</scope>
    <source>
        <strain evidence="1">E22</strain>
        <plasmid evidence="1">pFX13</plasmid>
    </source>
</reference>
<name>Q71HP8_ECOLX</name>
<organism evidence="1">
    <name type="scientific">Escherichia coli</name>
    <dbReference type="NCBI Taxonomy" id="562"/>
    <lineage>
        <taxon>Bacteria</taxon>
        <taxon>Pseudomonadati</taxon>
        <taxon>Pseudomonadota</taxon>
        <taxon>Gammaproteobacteria</taxon>
        <taxon>Enterobacterales</taxon>
        <taxon>Enterobacteriaceae</taxon>
        <taxon>Escherichia</taxon>
    </lineage>
</organism>
<geneLocation type="plasmid" evidence="1">
    <name>pFX13</name>
</geneLocation>
<dbReference type="AlphaFoldDB" id="Q71HP8"/>
<protein>
    <submittedName>
        <fullName evidence="1">Uncharacterized protein</fullName>
    </submittedName>
</protein>
<accession>Q71HP8</accession>
<sequence>ILFIDTTETNVLYDRTRNEFNPIDISSYNISERSWSENQIMQSYHGGKQDLISVVLSKI</sequence>
<dbReference type="EMBL" id="AF497476">
    <property type="protein sequence ID" value="AAQ07240.1"/>
    <property type="molecule type" value="Genomic_DNA"/>
</dbReference>
<feature type="non-terminal residue" evidence="1">
    <location>
        <position position="1"/>
    </location>
</feature>
<dbReference type="Gene3D" id="1.10.510.10">
    <property type="entry name" value="Transferase(Phosphotransferase) domain 1"/>
    <property type="match status" value="1"/>
</dbReference>
<keyword evidence="1" id="KW-0614">Plasmid</keyword>